<reference evidence="1 2" key="1">
    <citation type="journal article" date="2018" name="Nat. Biotechnol.">
        <title>A standardized bacterial taxonomy based on genome phylogeny substantially revises the tree of life.</title>
        <authorList>
            <person name="Parks D.H."/>
            <person name="Chuvochina M."/>
            <person name="Waite D.W."/>
            <person name="Rinke C."/>
            <person name="Skarshewski A."/>
            <person name="Chaumeil P.A."/>
            <person name="Hugenholtz P."/>
        </authorList>
    </citation>
    <scope>NUCLEOTIDE SEQUENCE [LARGE SCALE GENOMIC DNA]</scope>
    <source>
        <strain evidence="1">UBA11247</strain>
    </source>
</reference>
<dbReference type="AlphaFoldDB" id="A0A3D4T183"/>
<evidence type="ECO:0000313" key="1">
    <source>
        <dbReference type="EMBL" id="HCT15027.1"/>
    </source>
</evidence>
<dbReference type="EMBL" id="DQID01000249">
    <property type="protein sequence ID" value="HCT15027.1"/>
    <property type="molecule type" value="Genomic_DNA"/>
</dbReference>
<evidence type="ECO:0000313" key="2">
    <source>
        <dbReference type="Proteomes" id="UP000261739"/>
    </source>
</evidence>
<dbReference type="PANTHER" id="PTHR30163">
    <property type="entry name" value="MEMBRANE-BOUND LYTIC MUREIN TRANSGLYCOSYLASE B"/>
    <property type="match status" value="1"/>
</dbReference>
<dbReference type="GO" id="GO:0008933">
    <property type="term" value="F:peptidoglycan lytic transglycosylase activity"/>
    <property type="evidence" value="ECO:0007669"/>
    <property type="project" value="TreeGrafter"/>
</dbReference>
<organism evidence="1 2">
    <name type="scientific">Corynebacterium nuruki</name>
    <dbReference type="NCBI Taxonomy" id="1032851"/>
    <lineage>
        <taxon>Bacteria</taxon>
        <taxon>Bacillati</taxon>
        <taxon>Actinomycetota</taxon>
        <taxon>Actinomycetes</taxon>
        <taxon>Mycobacteriales</taxon>
        <taxon>Corynebacteriaceae</taxon>
        <taxon>Corynebacterium</taxon>
    </lineage>
</organism>
<dbReference type="PANTHER" id="PTHR30163:SF8">
    <property type="entry name" value="LYTIC MUREIN TRANSGLYCOSYLASE"/>
    <property type="match status" value="1"/>
</dbReference>
<dbReference type="SUPFAM" id="SSF53955">
    <property type="entry name" value="Lysozyme-like"/>
    <property type="match status" value="1"/>
</dbReference>
<sequence>MVIVVVGVVLVGTRDTGPAREPVPDNVPPQAAAVPADPATAADELAIPREFLDAYLAGTRTADAENPDCHLVWNTLAGLGWVESKHGSYGKDAHGAIVGPKLDGTGGFMDIPDTDHGKLDGDRDHDRAVGPLQFLPESWRQFGDGGDPQNIADAAPAAARLLCSGDRDLRDPQDWADAVFAYNRSGQYLADVRDAAANYALGQPVA</sequence>
<evidence type="ECO:0008006" key="3">
    <source>
        <dbReference type="Google" id="ProtNLM"/>
    </source>
</evidence>
<name>A0A3D4T183_9CORY</name>
<dbReference type="GO" id="GO:0009253">
    <property type="term" value="P:peptidoglycan catabolic process"/>
    <property type="evidence" value="ECO:0007669"/>
    <property type="project" value="TreeGrafter"/>
</dbReference>
<protein>
    <recommendedName>
        <fullName evidence="3">Transglycosylase SLT domain-containing protein</fullName>
    </recommendedName>
</protein>
<dbReference type="Proteomes" id="UP000261739">
    <property type="component" value="Unassembled WGS sequence"/>
</dbReference>
<dbReference type="STRING" id="863239.GCA_000213935_02148"/>
<gene>
    <name evidence="1" type="ORF">DIW82_09670</name>
</gene>
<dbReference type="Gene3D" id="1.10.530.10">
    <property type="match status" value="1"/>
</dbReference>
<dbReference type="InterPro" id="IPR023346">
    <property type="entry name" value="Lysozyme-like_dom_sf"/>
</dbReference>
<accession>A0A3D4T183</accession>
<comment type="caution">
    <text evidence="1">The sequence shown here is derived from an EMBL/GenBank/DDBJ whole genome shotgun (WGS) entry which is preliminary data.</text>
</comment>
<dbReference type="InterPro" id="IPR043426">
    <property type="entry name" value="MltB-like"/>
</dbReference>
<proteinExistence type="predicted"/>